<comment type="caution">
    <text evidence="1">The sequence shown here is derived from an EMBL/GenBank/DDBJ whole genome shotgun (WGS) entry which is preliminary data.</text>
</comment>
<protein>
    <recommendedName>
        <fullName evidence="3">Phage protein F-like protein</fullName>
    </recommendedName>
</protein>
<dbReference type="EMBL" id="MTSU01000044">
    <property type="protein sequence ID" value="ONF90228.1"/>
    <property type="molecule type" value="Genomic_DNA"/>
</dbReference>
<evidence type="ECO:0000313" key="2">
    <source>
        <dbReference type="Proteomes" id="UP000189337"/>
    </source>
</evidence>
<name>A0AB73LVT0_9LEPT</name>
<evidence type="ECO:0008006" key="3">
    <source>
        <dbReference type="Google" id="ProtNLM"/>
    </source>
</evidence>
<sequence length="368" mass="42154">MQTQDDLLREMSKRQVETLLESLSDTIRELETAIVEVTWKVKNHFRKISPDQIEYLNYLEKRYKKILTLYDNVLNSFYDSIGNTLTQTYRYGRSVSEGLILESGFNVAGTAIDSKALQVLIRDAARDFRVAIKQSKVMFRTYFELSKQGVLSESELSKAVAKGILKSGTPTKARKNVIELFYKTDFSKSLSSRILSPKDKDSREFFIAKLGKKRFEKLEKLNSKLLEKKYIQILDRNGDPIHFKVESYAELVTRSRITDSQVTASIEEGTRAGIVLYTVPGHNTTAKVCKPHEDEIYTTDPDLAKAGVFKLLTEKEKPGYHPRCSHRLFPLVLTNRKLFALIVSRSSEKFARSWFRKQGKAIPERSAA</sequence>
<reference evidence="1 2" key="1">
    <citation type="submission" date="2017-01" db="EMBL/GenBank/DDBJ databases">
        <title>Comparative genomic analysis of Brazilian Leptospira santarosai.</title>
        <authorList>
            <person name="Moreno L.Z."/>
            <person name="Miraglia F."/>
            <person name="Kremer F.S."/>
            <person name="Eslabao M.R."/>
            <person name="Lilenbaum W."/>
            <person name="Dellagostin O.A."/>
            <person name="Moreno A.M."/>
        </authorList>
    </citation>
    <scope>NUCLEOTIDE SEQUENCE [LARGE SCALE GENOMIC DNA]</scope>
    <source>
        <strain evidence="1 2">M52/8-19</strain>
    </source>
</reference>
<dbReference type="AlphaFoldDB" id="A0AB73LVT0"/>
<gene>
    <name evidence="1" type="ORF">BWD14_19795</name>
</gene>
<dbReference type="Proteomes" id="UP000189337">
    <property type="component" value="Unassembled WGS sequence"/>
</dbReference>
<evidence type="ECO:0000313" key="1">
    <source>
        <dbReference type="EMBL" id="ONF90228.1"/>
    </source>
</evidence>
<dbReference type="RefSeq" id="WP_046943705.1">
    <property type="nucleotide sequence ID" value="NZ_CP028370.1"/>
</dbReference>
<proteinExistence type="predicted"/>
<accession>A0AB73LVT0</accession>
<organism evidence="1 2">
    <name type="scientific">Leptospira santarosai</name>
    <dbReference type="NCBI Taxonomy" id="28183"/>
    <lineage>
        <taxon>Bacteria</taxon>
        <taxon>Pseudomonadati</taxon>
        <taxon>Spirochaetota</taxon>
        <taxon>Spirochaetia</taxon>
        <taxon>Leptospirales</taxon>
        <taxon>Leptospiraceae</taxon>
        <taxon>Leptospira</taxon>
    </lineage>
</organism>